<dbReference type="JaponicusDB" id="SJAG_04408">
    <property type="gene designation" value="rpc53"/>
</dbReference>
<dbReference type="EMBL" id="KE651167">
    <property type="protein sequence ID" value="EEB09224.1"/>
    <property type="molecule type" value="Genomic_DNA"/>
</dbReference>
<sequence length="321" mass="35293">MRKFTPKLVPRRRGGDTERLQEEQKIKNEFLEDVKPTWRQRRPKHELPLTASGPFAMGPAAAPAARGPAVGGIAQSGWQASAEDDALAKLISSKKGSSEDKDEENCVNLEKLKELTDDAELLGATTSANFMVPVVSDRVVIEVDDTEKNKTEEVSEEAQMKSLEKVEEERIFLDLQTLAQDFKIDGQETGETEEGHALLLQFPDILPEFEGGADLNPAWPGEQLSDDMESDIPLSKQSKNKTSDGLDALPDIPSCPPAGQVGTMYVHESGKTVLEIAGTRLLVQPGSECAFLQELMAINPESKRVWNLGTIRKRLLVSPDF</sequence>
<keyword evidence="4" id="KW-0539">Nucleus</keyword>
<accession>B6K6S0</accession>
<dbReference type="GO" id="GO:0005666">
    <property type="term" value="C:RNA polymerase III complex"/>
    <property type="evidence" value="ECO:0000318"/>
    <property type="project" value="GO_Central"/>
</dbReference>
<evidence type="ECO:0000256" key="4">
    <source>
        <dbReference type="ARBA" id="ARBA00023242"/>
    </source>
</evidence>
<evidence type="ECO:0000256" key="5">
    <source>
        <dbReference type="SAM" id="MobiDB-lite"/>
    </source>
</evidence>
<dbReference type="GO" id="GO:0042797">
    <property type="term" value="P:tRNA transcription by RNA polymerase III"/>
    <property type="evidence" value="ECO:0000318"/>
    <property type="project" value="GO_Central"/>
</dbReference>
<keyword evidence="3" id="KW-0804">Transcription</keyword>
<dbReference type="PANTHER" id="PTHR13408:SF0">
    <property type="entry name" value="DNA-DIRECTED RNA POLYMERASE III SUBUNIT RPC4"/>
    <property type="match status" value="1"/>
</dbReference>
<dbReference type="InterPro" id="IPR007811">
    <property type="entry name" value="RPC4"/>
</dbReference>
<dbReference type="STRING" id="402676.B6K6S0"/>
<proteinExistence type="predicted"/>
<keyword evidence="2 6" id="KW-0240">DNA-directed RNA polymerase</keyword>
<evidence type="ECO:0000313" key="6">
    <source>
        <dbReference type="EMBL" id="EEB09224.1"/>
    </source>
</evidence>
<dbReference type="HOGENOM" id="CLU_834605_0_0_1"/>
<name>B6K6S0_SCHJY</name>
<dbReference type="VEuPathDB" id="FungiDB:SJAG_04408"/>
<comment type="subcellular location">
    <subcellularLocation>
        <location evidence="1">Nucleus</location>
    </subcellularLocation>
</comment>
<reference evidence="6 8" key="1">
    <citation type="journal article" date="2011" name="Science">
        <title>Comparative functional genomics of the fission yeasts.</title>
        <authorList>
            <person name="Rhind N."/>
            <person name="Chen Z."/>
            <person name="Yassour M."/>
            <person name="Thompson D.A."/>
            <person name="Haas B.J."/>
            <person name="Habib N."/>
            <person name="Wapinski I."/>
            <person name="Roy S."/>
            <person name="Lin M.F."/>
            <person name="Heiman D.I."/>
            <person name="Young S.K."/>
            <person name="Furuya K."/>
            <person name="Guo Y."/>
            <person name="Pidoux A."/>
            <person name="Chen H.M."/>
            <person name="Robbertse B."/>
            <person name="Goldberg J.M."/>
            <person name="Aoki K."/>
            <person name="Bayne E.H."/>
            <person name="Berlin A.M."/>
            <person name="Desjardins C.A."/>
            <person name="Dobbs E."/>
            <person name="Dukaj L."/>
            <person name="Fan L."/>
            <person name="FitzGerald M.G."/>
            <person name="French C."/>
            <person name="Gujja S."/>
            <person name="Hansen K."/>
            <person name="Keifenheim D."/>
            <person name="Levin J.Z."/>
            <person name="Mosher R.A."/>
            <person name="Mueller C.A."/>
            <person name="Pfiffner J."/>
            <person name="Priest M."/>
            <person name="Russ C."/>
            <person name="Smialowska A."/>
            <person name="Swoboda P."/>
            <person name="Sykes S.M."/>
            <person name="Vaughn M."/>
            <person name="Vengrova S."/>
            <person name="Yoder R."/>
            <person name="Zeng Q."/>
            <person name="Allshire R."/>
            <person name="Baulcombe D."/>
            <person name="Birren B.W."/>
            <person name="Brown W."/>
            <person name="Ekwall K."/>
            <person name="Kellis M."/>
            <person name="Leatherwood J."/>
            <person name="Levin H."/>
            <person name="Margalit H."/>
            <person name="Martienssen R."/>
            <person name="Nieduszynski C.A."/>
            <person name="Spatafora J.W."/>
            <person name="Friedman N."/>
            <person name="Dalgaard J.Z."/>
            <person name="Baumann P."/>
            <person name="Niki H."/>
            <person name="Regev A."/>
            <person name="Nusbaum C."/>
        </authorList>
    </citation>
    <scope>NUCLEOTIDE SEQUENCE [LARGE SCALE GENOMIC DNA]</scope>
    <source>
        <strain evidence="8">yFS275 / FY16936</strain>
    </source>
</reference>
<feature type="region of interest" description="Disordered" evidence="5">
    <location>
        <begin position="211"/>
        <end position="247"/>
    </location>
</feature>
<dbReference type="OrthoDB" id="5836119at2759"/>
<dbReference type="AlphaFoldDB" id="B6K6S0"/>
<organism evidence="6 8">
    <name type="scientific">Schizosaccharomyces japonicus (strain yFS275 / FY16936)</name>
    <name type="common">Fission yeast</name>
    <dbReference type="NCBI Taxonomy" id="402676"/>
    <lineage>
        <taxon>Eukaryota</taxon>
        <taxon>Fungi</taxon>
        <taxon>Dikarya</taxon>
        <taxon>Ascomycota</taxon>
        <taxon>Taphrinomycotina</taxon>
        <taxon>Schizosaccharomycetes</taxon>
        <taxon>Schizosaccharomycetales</taxon>
        <taxon>Schizosaccharomycetaceae</taxon>
        <taxon>Schizosaccharomyces</taxon>
    </lineage>
</organism>
<dbReference type="RefSeq" id="XP_002175517.1">
    <property type="nucleotide sequence ID" value="XM_002175481.2"/>
</dbReference>
<keyword evidence="8" id="KW-1185">Reference proteome</keyword>
<evidence type="ECO:0000256" key="3">
    <source>
        <dbReference type="ARBA" id="ARBA00023163"/>
    </source>
</evidence>
<evidence type="ECO:0000313" key="7">
    <source>
        <dbReference type="JaponicusDB" id="SJAG_04408"/>
    </source>
</evidence>
<feature type="compositionally biased region" description="Basic residues" evidence="5">
    <location>
        <begin position="1"/>
        <end position="12"/>
    </location>
</feature>
<dbReference type="OMA" id="ESKRMWN"/>
<evidence type="ECO:0000313" key="8">
    <source>
        <dbReference type="Proteomes" id="UP000001744"/>
    </source>
</evidence>
<dbReference type="PANTHER" id="PTHR13408">
    <property type="entry name" value="DNA-DIRECTED RNA POLYMERASE III"/>
    <property type="match status" value="1"/>
</dbReference>
<feature type="compositionally biased region" description="Low complexity" evidence="5">
    <location>
        <begin position="51"/>
        <end position="72"/>
    </location>
</feature>
<evidence type="ECO:0000256" key="1">
    <source>
        <dbReference type="ARBA" id="ARBA00004123"/>
    </source>
</evidence>
<evidence type="ECO:0000256" key="2">
    <source>
        <dbReference type="ARBA" id="ARBA00022478"/>
    </source>
</evidence>
<dbReference type="Pfam" id="PF05132">
    <property type="entry name" value="RNA_pol_Rpc4"/>
    <property type="match status" value="1"/>
</dbReference>
<gene>
    <name evidence="7" type="primary">rpc53</name>
    <name evidence="6" type="ORF">SJAG_04408</name>
</gene>
<feature type="compositionally biased region" description="Basic and acidic residues" evidence="5">
    <location>
        <begin position="13"/>
        <end position="36"/>
    </location>
</feature>
<dbReference type="GO" id="GO:0003677">
    <property type="term" value="F:DNA binding"/>
    <property type="evidence" value="ECO:0007669"/>
    <property type="project" value="InterPro"/>
</dbReference>
<feature type="region of interest" description="Disordered" evidence="5">
    <location>
        <begin position="1"/>
        <end position="72"/>
    </location>
</feature>
<protein>
    <submittedName>
        <fullName evidence="6">DNA-directed RNA polymerase III complex subunit Rpc53</fullName>
    </submittedName>
</protein>
<dbReference type="GeneID" id="7050959"/>
<dbReference type="Proteomes" id="UP000001744">
    <property type="component" value="Unassembled WGS sequence"/>
</dbReference>
<dbReference type="eggNOG" id="KOG3122">
    <property type="taxonomic scope" value="Eukaryota"/>
</dbReference>